<organism evidence="2 3">
    <name type="scientific">Smittium culicis</name>
    <dbReference type="NCBI Taxonomy" id="133412"/>
    <lineage>
        <taxon>Eukaryota</taxon>
        <taxon>Fungi</taxon>
        <taxon>Fungi incertae sedis</taxon>
        <taxon>Zoopagomycota</taxon>
        <taxon>Kickxellomycotina</taxon>
        <taxon>Harpellomycetes</taxon>
        <taxon>Harpellales</taxon>
        <taxon>Legeriomycetaceae</taxon>
        <taxon>Smittium</taxon>
    </lineage>
</organism>
<reference evidence="2 3" key="1">
    <citation type="submission" date="2017-01" db="EMBL/GenBank/DDBJ databases">
        <authorList>
            <person name="Mah S.A."/>
            <person name="Swanson W.J."/>
            <person name="Moy G.W."/>
            <person name="Vacquier V.D."/>
        </authorList>
    </citation>
    <scope>NUCLEOTIDE SEQUENCE [LARGE SCALE GENOMIC DNA]</scope>
    <source>
        <strain evidence="2 3">GSMNP</strain>
    </source>
</reference>
<keyword evidence="3" id="KW-1185">Reference proteome</keyword>
<proteinExistence type="predicted"/>
<comment type="caution">
    <text evidence="2">The sequence shown here is derived from an EMBL/GenBank/DDBJ whole genome shotgun (WGS) entry which is preliminary data.</text>
</comment>
<evidence type="ECO:0000256" key="1">
    <source>
        <dbReference type="SAM" id="Phobius"/>
    </source>
</evidence>
<feature type="transmembrane region" description="Helical" evidence="1">
    <location>
        <begin position="528"/>
        <end position="550"/>
    </location>
</feature>
<feature type="transmembrane region" description="Helical" evidence="1">
    <location>
        <begin position="423"/>
        <end position="447"/>
    </location>
</feature>
<dbReference type="Proteomes" id="UP000187283">
    <property type="component" value="Unassembled WGS sequence"/>
</dbReference>
<feature type="transmembrane region" description="Helical" evidence="1">
    <location>
        <begin position="389"/>
        <end position="417"/>
    </location>
</feature>
<name>A0A1R1Y9M3_9FUNG</name>
<dbReference type="AlphaFoldDB" id="A0A1R1Y9M3"/>
<dbReference type="STRING" id="133412.A0A1R1Y9M3"/>
<accession>A0A1R1Y9M3</accession>
<dbReference type="InterPro" id="IPR027417">
    <property type="entry name" value="P-loop_NTPase"/>
</dbReference>
<dbReference type="EMBL" id="LSSN01000519">
    <property type="protein sequence ID" value="OMJ23584.1"/>
    <property type="molecule type" value="Genomic_DNA"/>
</dbReference>
<keyword evidence="1" id="KW-0812">Transmembrane</keyword>
<sequence length="919" mass="103566">MIKPKPLGGLLSSDFVLNYTLDFFKYQNYPWALLSSPSNILNIGTKLQVSNLNSSDINQYFLAKSLIDSGIVSDTASSSLEKFIGTGFLGSIESDIYLDIPLNTPNNLSRIVSDFNKFESADSPHRIGLRSSLNDTSVSLTPFYARFNSSSNVGGDYNQADKLLEGISKIMAKSISGLNFLNYPEFKTILGLSNELDSLKKISRDSSLVSAFLSSSNNNTILFRQKSARLIQNLHEYKTILKNIPMGAMFIEKFNSKDRDWKFQFQFGSASNKIPNIGFMPTDMENIAIQLSKLTSALLYSSLNYNTSSSSSKRKSAQIVHGLKVMPQFQFMNQKSIPSASSPNSDIYIYLISFMLSAYIPLFAYKFVMLKAYKISNSSIRSIFNKYAFVCASNMVVAILFILSGYASSHIYGYFIFSNSGGWIYFIPLLIWTLVVPSLSMFISIFFKSPQGAFITSFVLVIISTLSQSCVLNEWESTGNNALMINPIFTINKILYSINDSPYRSAHEIGVKNANNSIFSDQNIELKYLVGLIIFFLVASIFNILAIFVFNPSQGFNRKLKKRTSEIFGNTKNKINPKKTMSDFSISSVDIESNKVFRGNILSPVRTEFKQVITSTKDKTSTNVGKYQIDEMQFSKTNIRENYQKRIEKIIQNVLTSYDSYDSNDDIIMKDVEKYMQSVKGDENEHRLQKQDASSEYLTRKEQLAIINEEYSKSECIILNSVLLKSSKLSLLNLKQEHYQIIKEKKYALDNVSMIINKGSVFGMFSEFEGPESDIIANLLLANPPDIIESGSVNLFDQYSKINSSPDKNAKYDSRDENGLIITSYSSLNPLTIENQGFSSPVYTVFEYIYEKLNRLKKLPRFEINQRSSASVKSIMDEFSITNLKNTKIRDLSPGEQKAVGLSTAFIGNPDLIILKDPM</sequence>
<evidence type="ECO:0000313" key="2">
    <source>
        <dbReference type="EMBL" id="OMJ23584.1"/>
    </source>
</evidence>
<evidence type="ECO:0000313" key="3">
    <source>
        <dbReference type="Proteomes" id="UP000187283"/>
    </source>
</evidence>
<keyword evidence="1" id="KW-1133">Transmembrane helix</keyword>
<dbReference type="SUPFAM" id="SSF52540">
    <property type="entry name" value="P-loop containing nucleoside triphosphate hydrolases"/>
    <property type="match status" value="1"/>
</dbReference>
<dbReference type="OrthoDB" id="10333174at2759"/>
<protein>
    <submittedName>
        <fullName evidence="2">Uncharacterized protein</fullName>
    </submittedName>
</protein>
<dbReference type="Gene3D" id="3.40.50.300">
    <property type="entry name" value="P-loop containing nucleotide triphosphate hydrolases"/>
    <property type="match status" value="1"/>
</dbReference>
<keyword evidence="1" id="KW-0472">Membrane</keyword>
<feature type="transmembrane region" description="Helical" evidence="1">
    <location>
        <begin position="347"/>
        <end position="368"/>
    </location>
</feature>
<gene>
    <name evidence="2" type="ORF">AYI70_g2175</name>
</gene>